<evidence type="ECO:0000256" key="5">
    <source>
        <dbReference type="ARBA" id="ARBA00023136"/>
    </source>
</evidence>
<name>A0A4Q0SRF0_9BRAD</name>
<evidence type="ECO:0000256" key="4">
    <source>
        <dbReference type="ARBA" id="ARBA00022989"/>
    </source>
</evidence>
<protein>
    <recommendedName>
        <fullName evidence="7">Copper resistance protein D domain-containing protein</fullName>
    </recommendedName>
</protein>
<feature type="transmembrane region" description="Helical" evidence="6">
    <location>
        <begin position="96"/>
        <end position="115"/>
    </location>
</feature>
<feature type="transmembrane region" description="Helical" evidence="6">
    <location>
        <begin position="160"/>
        <end position="180"/>
    </location>
</feature>
<feature type="transmembrane region" description="Helical" evidence="6">
    <location>
        <begin position="12"/>
        <end position="32"/>
    </location>
</feature>
<dbReference type="Pfam" id="PF05425">
    <property type="entry name" value="CopD"/>
    <property type="match status" value="1"/>
</dbReference>
<dbReference type="InterPro" id="IPR047689">
    <property type="entry name" value="CopD"/>
</dbReference>
<evidence type="ECO:0000256" key="1">
    <source>
        <dbReference type="ARBA" id="ARBA00004651"/>
    </source>
</evidence>
<organism evidence="8 9">
    <name type="scientific">Bradyrhizobium zhanjiangense</name>
    <dbReference type="NCBI Taxonomy" id="1325107"/>
    <lineage>
        <taxon>Bacteria</taxon>
        <taxon>Pseudomonadati</taxon>
        <taxon>Pseudomonadota</taxon>
        <taxon>Alphaproteobacteria</taxon>
        <taxon>Hyphomicrobiales</taxon>
        <taxon>Nitrobacteraceae</taxon>
        <taxon>Bradyrhizobium</taxon>
    </lineage>
</organism>
<feature type="transmembrane region" description="Helical" evidence="6">
    <location>
        <begin position="44"/>
        <end position="65"/>
    </location>
</feature>
<evidence type="ECO:0000313" key="9">
    <source>
        <dbReference type="Proteomes" id="UP000290565"/>
    </source>
</evidence>
<accession>A0A4Q0SRF0</accession>
<feature type="transmembrane region" description="Helical" evidence="6">
    <location>
        <begin position="201"/>
        <end position="222"/>
    </location>
</feature>
<evidence type="ECO:0000256" key="2">
    <source>
        <dbReference type="ARBA" id="ARBA00022475"/>
    </source>
</evidence>
<keyword evidence="3 6" id="KW-0812">Transmembrane</keyword>
<gene>
    <name evidence="8" type="ORF">XH94_01725</name>
</gene>
<feature type="transmembrane region" description="Helical" evidence="6">
    <location>
        <begin position="122"/>
        <end position="140"/>
    </location>
</feature>
<dbReference type="Proteomes" id="UP000290565">
    <property type="component" value="Unassembled WGS sequence"/>
</dbReference>
<dbReference type="GO" id="GO:0006825">
    <property type="term" value="P:copper ion transport"/>
    <property type="evidence" value="ECO:0007669"/>
    <property type="project" value="InterPro"/>
</dbReference>
<dbReference type="GO" id="GO:0005886">
    <property type="term" value="C:plasma membrane"/>
    <property type="evidence" value="ECO:0007669"/>
    <property type="project" value="UniProtKB-SubCell"/>
</dbReference>
<dbReference type="InterPro" id="IPR008457">
    <property type="entry name" value="Cu-R_CopD_dom"/>
</dbReference>
<dbReference type="EMBL" id="LBJM01000004">
    <property type="protein sequence ID" value="RXH42645.1"/>
    <property type="molecule type" value="Genomic_DNA"/>
</dbReference>
<reference evidence="8 9" key="1">
    <citation type="submission" date="2015-04" db="EMBL/GenBank/DDBJ databases">
        <title>Comparative genomics of rhizobia nodulating Arachis hypogaea in China.</title>
        <authorList>
            <person name="Li Y."/>
        </authorList>
    </citation>
    <scope>NUCLEOTIDE SEQUENCE [LARGE SCALE GENOMIC DNA]</scope>
    <source>
        <strain evidence="8 9">CCBAU 51787</strain>
    </source>
</reference>
<proteinExistence type="predicted"/>
<feature type="domain" description="Copper resistance protein D" evidence="7">
    <location>
        <begin position="194"/>
        <end position="299"/>
    </location>
</feature>
<comment type="subcellular location">
    <subcellularLocation>
        <location evidence="1">Cell membrane</location>
        <topology evidence="1">Multi-pass membrane protein</topology>
    </subcellularLocation>
</comment>
<evidence type="ECO:0000256" key="3">
    <source>
        <dbReference type="ARBA" id="ARBA00022692"/>
    </source>
</evidence>
<keyword evidence="2" id="KW-1003">Cell membrane</keyword>
<feature type="transmembrane region" description="Helical" evidence="6">
    <location>
        <begin position="282"/>
        <end position="302"/>
    </location>
</feature>
<evidence type="ECO:0000256" key="6">
    <source>
        <dbReference type="SAM" id="Phobius"/>
    </source>
</evidence>
<dbReference type="PANTHER" id="PTHR34820">
    <property type="entry name" value="INNER MEMBRANE PROTEIN YEBZ"/>
    <property type="match status" value="1"/>
</dbReference>
<comment type="caution">
    <text evidence="8">The sequence shown here is derived from an EMBL/GenBank/DDBJ whole genome shotgun (WGS) entry which is preliminary data.</text>
</comment>
<dbReference type="InterPro" id="IPR032694">
    <property type="entry name" value="CopC/D"/>
</dbReference>
<dbReference type="AlphaFoldDB" id="A0A4Q0SRF0"/>
<keyword evidence="5 6" id="KW-0472">Membrane</keyword>
<sequence>MLEAGLVGARFVHLACVIISFGAALFPLYSCLSADSSERLGRQLNPILITAALGALLSGLAWFGLTVANMSGELADAVDRDTLASVLWDTDFGHVWAVRAPLMILLVAAIQLPGVSHLNRRTIAIVTFLAAILLASLAGIGHTQVNEGTSARIHVTSDVAHLLAAGAWLGGLLPLSLFLASNQKVRVPNRGVVRVLSRFSGMGYAAVAVLLASGSINSWFLVGSLAHLISTTYGQLLLVKSGLFVLMVLLAAANRFWLVPAMAQSPTANGSESMLAKLRGHVLGEQVVGLVVVGVVSVLGTLDPAMHGS</sequence>
<evidence type="ECO:0000313" key="8">
    <source>
        <dbReference type="EMBL" id="RXH42645.1"/>
    </source>
</evidence>
<feature type="transmembrane region" description="Helical" evidence="6">
    <location>
        <begin position="242"/>
        <end position="261"/>
    </location>
</feature>
<dbReference type="NCBIfam" id="NF033808">
    <property type="entry name" value="copper_CopD"/>
    <property type="match status" value="1"/>
</dbReference>
<dbReference type="PANTHER" id="PTHR34820:SF4">
    <property type="entry name" value="INNER MEMBRANE PROTEIN YEBZ"/>
    <property type="match status" value="1"/>
</dbReference>
<keyword evidence="4 6" id="KW-1133">Transmembrane helix</keyword>
<evidence type="ECO:0000259" key="7">
    <source>
        <dbReference type="Pfam" id="PF05425"/>
    </source>
</evidence>